<dbReference type="Proteomes" id="UP000190797">
    <property type="component" value="Chromosome"/>
</dbReference>
<gene>
    <name evidence="2" type="ORF">BKM31_17815</name>
</gene>
<protein>
    <submittedName>
        <fullName evidence="2">Uncharacterized protein</fullName>
    </submittedName>
</protein>
<feature type="chain" id="PRO_5012414460" evidence="1">
    <location>
        <begin position="27"/>
        <end position="370"/>
    </location>
</feature>
<accession>A0A1U9ZYQ0</accession>
<name>A0A1U9ZYQ0_9ACTN</name>
<dbReference type="STRING" id="1909395.BKM31_17815"/>
<dbReference type="KEGG" id="noa:BKM31_17815"/>
<dbReference type="AlphaFoldDB" id="A0A1U9ZYQ0"/>
<keyword evidence="3" id="KW-1185">Reference proteome</keyword>
<evidence type="ECO:0000313" key="2">
    <source>
        <dbReference type="EMBL" id="AQZ63074.1"/>
    </source>
</evidence>
<evidence type="ECO:0000256" key="1">
    <source>
        <dbReference type="SAM" id="SignalP"/>
    </source>
</evidence>
<dbReference type="OrthoDB" id="3467825at2"/>
<feature type="signal peptide" evidence="1">
    <location>
        <begin position="1"/>
        <end position="26"/>
    </location>
</feature>
<dbReference type="RefSeq" id="WP_080039258.1">
    <property type="nucleotide sequence ID" value="NZ_CP017717.1"/>
</dbReference>
<dbReference type="EMBL" id="CP017717">
    <property type="protein sequence ID" value="AQZ63074.1"/>
    <property type="molecule type" value="Genomic_DNA"/>
</dbReference>
<proteinExistence type="predicted"/>
<keyword evidence="1" id="KW-0732">Signal</keyword>
<reference evidence="3" key="1">
    <citation type="journal article" date="2017" name="Med. Chem. Commun.">
        <title>Nonomuraea sp. ATCC 55076 harbours the largest actinomycete chromosome to date and the kistamicin biosynthetic gene cluster.</title>
        <authorList>
            <person name="Nazari B."/>
            <person name="Forneris C.C."/>
            <person name="Gibson M.I."/>
            <person name="Moon K."/>
            <person name="Schramma K.R."/>
            <person name="Seyedsayamdost M.R."/>
        </authorList>
    </citation>
    <scope>NUCLEOTIDE SEQUENCE [LARGE SCALE GENOMIC DNA]</scope>
    <source>
        <strain evidence="3">ATCC 55076</strain>
    </source>
</reference>
<organism evidence="2 3">
    <name type="scientific">[Actinomadura] parvosata subsp. kistnae</name>
    <dbReference type="NCBI Taxonomy" id="1909395"/>
    <lineage>
        <taxon>Bacteria</taxon>
        <taxon>Bacillati</taxon>
        <taxon>Actinomycetota</taxon>
        <taxon>Actinomycetes</taxon>
        <taxon>Streptosporangiales</taxon>
        <taxon>Streptosporangiaceae</taxon>
        <taxon>Nonomuraea</taxon>
    </lineage>
</organism>
<evidence type="ECO:0000313" key="3">
    <source>
        <dbReference type="Proteomes" id="UP000190797"/>
    </source>
</evidence>
<sequence>MRNRTLVMLAVTLVLVVMSAPVRASAAAYDPPTWNPPAGHNVTTVRWGPITIPPMRGDEVGEIKNEIALDGNCNPLIGLITSCRSMKIAKPCENCFITGIMPDLVFAGTDRGVNMDTGGMLHHAVNVNFSRWDVTCPPGLGDVINQLGLLQGGNERFFAAGNERTLNRLYATGNNGYYVKAGDKWGLIYDLMNMTEQPVTVEFKYTFSWVPNATRVDPVWLDIDQCGDSERSIPAGYSDSHWTTTVPHSGTLVAVGGHAHDHSISVSLQNVTRNRYSCTSVAGYAPDSMMGPAGPGAGTDGHPTAANTVTSDGHPNAPLMAYMGSVSDFTTCEPNLAFSAGDRIRVHAQYNEPSAYDSAMGIMVAFVRWR</sequence>